<dbReference type="PANTHER" id="PTHR15032">
    <property type="entry name" value="N-ACYL-PHOSPHATIDYLETHANOLAMINE-HYDROLYZING PHOSPHOLIPASE D"/>
    <property type="match status" value="1"/>
</dbReference>
<sequence length="345" mass="36969">MERDARRTIRARGVAVHPGPGGTARHPDPGVRASARRDASGRFLNPDGSNGGKTLGDIWRLQKHEGVGWPAVVAPPQVTSLPAVPPGHAGLTHIGHATTLIQIAGGPTLLIDPIWSERCSPVGWFGPKRVRPAALDFDALPPLDAILVTHNHYDHCDLPTLRRLAARARVPVITGLGNAGLIAPTGLAPVTELDWWGEHVLADGTRLTYTPTQHGSARGPFDRCRALWGGFCIEAHGGRILATGDTAWGPHLAEIGAELGPFDAALIPIGAYDPEWFMGSVHITPEQAVVAHHALRARVSLAMHWGVFRLSGEAINEPPARLREARGEADFRVPDFGETMMVRLG</sequence>
<reference evidence="3" key="1">
    <citation type="submission" date="2020-01" db="EMBL/GenBank/DDBJ databases">
        <authorList>
            <person name="Rat A."/>
        </authorList>
    </citation>
    <scope>NUCLEOTIDE SEQUENCE</scope>
    <source>
        <strain evidence="3">LMG 28251</strain>
    </source>
</reference>
<dbReference type="SUPFAM" id="SSF56281">
    <property type="entry name" value="Metallo-hydrolase/oxidoreductase"/>
    <property type="match status" value="1"/>
</dbReference>
<dbReference type="Proteomes" id="UP001196068">
    <property type="component" value="Unassembled WGS sequence"/>
</dbReference>
<evidence type="ECO:0000313" key="4">
    <source>
        <dbReference type="Proteomes" id="UP001196068"/>
    </source>
</evidence>
<dbReference type="InterPro" id="IPR001279">
    <property type="entry name" value="Metallo-B-lactamas"/>
</dbReference>
<evidence type="ECO:0000313" key="3">
    <source>
        <dbReference type="EMBL" id="MBR0655567.1"/>
    </source>
</evidence>
<keyword evidence="4" id="KW-1185">Reference proteome</keyword>
<dbReference type="Pfam" id="PF12706">
    <property type="entry name" value="Lactamase_B_2"/>
    <property type="match status" value="1"/>
</dbReference>
<evidence type="ECO:0000256" key="1">
    <source>
        <dbReference type="SAM" id="MobiDB-lite"/>
    </source>
</evidence>
<dbReference type="PANTHER" id="PTHR15032:SF4">
    <property type="entry name" value="N-ACYL-PHOSPHATIDYLETHANOLAMINE-HYDROLYZING PHOSPHOLIPASE D"/>
    <property type="match status" value="1"/>
</dbReference>
<feature type="domain" description="Metallo-beta-lactamase" evidence="2">
    <location>
        <begin position="109"/>
        <end position="305"/>
    </location>
</feature>
<dbReference type="GO" id="GO:0005737">
    <property type="term" value="C:cytoplasm"/>
    <property type="evidence" value="ECO:0007669"/>
    <property type="project" value="TreeGrafter"/>
</dbReference>
<dbReference type="Gene3D" id="3.60.15.10">
    <property type="entry name" value="Ribonuclease Z/Hydroxyacylglutathione hydrolase-like"/>
    <property type="match status" value="1"/>
</dbReference>
<dbReference type="InterPro" id="IPR036866">
    <property type="entry name" value="RibonucZ/Hydroxyglut_hydro"/>
</dbReference>
<dbReference type="AlphaFoldDB" id="A0AAF1JWT6"/>
<proteinExistence type="predicted"/>
<comment type="caution">
    <text evidence="3">The sequence shown here is derived from an EMBL/GenBank/DDBJ whole genome shotgun (WGS) entry which is preliminary data.</text>
</comment>
<feature type="region of interest" description="Disordered" evidence="1">
    <location>
        <begin position="1"/>
        <end position="55"/>
    </location>
</feature>
<protein>
    <submittedName>
        <fullName evidence="3">MBL fold metallo-hydrolase</fullName>
    </submittedName>
</protein>
<feature type="compositionally biased region" description="Basic and acidic residues" evidence="1">
    <location>
        <begin position="25"/>
        <end position="40"/>
    </location>
</feature>
<organism evidence="3 4">
    <name type="scientific">Plastoroseomonas arctica</name>
    <dbReference type="NCBI Taxonomy" id="1509237"/>
    <lineage>
        <taxon>Bacteria</taxon>
        <taxon>Pseudomonadati</taxon>
        <taxon>Pseudomonadota</taxon>
        <taxon>Alphaproteobacteria</taxon>
        <taxon>Acetobacterales</taxon>
        <taxon>Acetobacteraceae</taxon>
        <taxon>Plastoroseomonas</taxon>
    </lineage>
</organism>
<evidence type="ECO:0000259" key="2">
    <source>
        <dbReference type="Pfam" id="PF12706"/>
    </source>
</evidence>
<accession>A0AAF1JWT6</accession>
<reference evidence="3" key="2">
    <citation type="journal article" date="2021" name="Syst. Appl. Microbiol.">
        <title>Roseomonas hellenica sp. nov., isolated from roots of wild-growing Alkanna tinctoria.</title>
        <authorList>
            <person name="Rat A."/>
            <person name="Naranjo H.D."/>
            <person name="Lebbe L."/>
            <person name="Cnockaert M."/>
            <person name="Krigas N."/>
            <person name="Grigoriadou K."/>
            <person name="Maloupa E."/>
            <person name="Willems A."/>
        </authorList>
    </citation>
    <scope>NUCLEOTIDE SEQUENCE</scope>
    <source>
        <strain evidence="3">LMG 28251</strain>
    </source>
</reference>
<gene>
    <name evidence="3" type="ORF">GXW79_10790</name>
</gene>
<dbReference type="EMBL" id="JAAEDH010000011">
    <property type="protein sequence ID" value="MBR0655567.1"/>
    <property type="molecule type" value="Genomic_DNA"/>
</dbReference>
<name>A0AAF1JWT6_9PROT</name>